<feature type="compositionally biased region" description="Low complexity" evidence="4">
    <location>
        <begin position="34"/>
        <end position="44"/>
    </location>
</feature>
<dbReference type="InterPro" id="IPR014612">
    <property type="entry name" value="Pop7/Rpp20"/>
</dbReference>
<dbReference type="STRING" id="1081109.A0A168EM97"/>
<dbReference type="GO" id="GO:0034965">
    <property type="term" value="P:intronic box C/D snoRNA processing"/>
    <property type="evidence" value="ECO:0007669"/>
    <property type="project" value="TreeGrafter"/>
</dbReference>
<feature type="compositionally biased region" description="Low complexity" evidence="4">
    <location>
        <begin position="91"/>
        <end position="101"/>
    </location>
</feature>
<dbReference type="GO" id="GO:0004526">
    <property type="term" value="F:ribonuclease P activity"/>
    <property type="evidence" value="ECO:0007669"/>
    <property type="project" value="TreeGrafter"/>
</dbReference>
<dbReference type="GO" id="GO:0000171">
    <property type="term" value="F:ribonuclease MRP activity"/>
    <property type="evidence" value="ECO:0007669"/>
    <property type="project" value="TreeGrafter"/>
</dbReference>
<organism evidence="5 6">
    <name type="scientific">Moelleriella libera RCEF 2490</name>
    <dbReference type="NCBI Taxonomy" id="1081109"/>
    <lineage>
        <taxon>Eukaryota</taxon>
        <taxon>Fungi</taxon>
        <taxon>Dikarya</taxon>
        <taxon>Ascomycota</taxon>
        <taxon>Pezizomycotina</taxon>
        <taxon>Sordariomycetes</taxon>
        <taxon>Hypocreomycetidae</taxon>
        <taxon>Hypocreales</taxon>
        <taxon>Clavicipitaceae</taxon>
        <taxon>Moelleriella</taxon>
    </lineage>
</organism>
<feature type="region of interest" description="Disordered" evidence="4">
    <location>
        <begin position="88"/>
        <end position="113"/>
    </location>
</feature>
<comment type="caution">
    <text evidence="5">The sequence shown here is derived from an EMBL/GenBank/DDBJ whole genome shotgun (WGS) entry which is preliminary data.</text>
</comment>
<comment type="subcellular location">
    <subcellularLocation>
        <location evidence="1">Nucleus</location>
    </subcellularLocation>
</comment>
<evidence type="ECO:0000256" key="2">
    <source>
        <dbReference type="ARBA" id="ARBA00022694"/>
    </source>
</evidence>
<dbReference type="Gene3D" id="3.30.110.20">
    <property type="entry name" value="Alba-like domain"/>
    <property type="match status" value="1"/>
</dbReference>
<dbReference type="GO" id="GO:0000172">
    <property type="term" value="C:ribonuclease MRP complex"/>
    <property type="evidence" value="ECO:0007669"/>
    <property type="project" value="InterPro"/>
</dbReference>
<dbReference type="OrthoDB" id="5416589at2759"/>
<dbReference type="Proteomes" id="UP000078544">
    <property type="component" value="Unassembled WGS sequence"/>
</dbReference>
<dbReference type="PANTHER" id="PTHR28256">
    <property type="entry name" value="RIBONUCLEASES P/MRP PROTEIN SUBUNIT POP7"/>
    <property type="match status" value="1"/>
</dbReference>
<dbReference type="InterPro" id="IPR020241">
    <property type="entry name" value="RNase_P/MRP_Pop7_fungi"/>
</dbReference>
<name>A0A168EM97_9HYPO</name>
<reference evidence="5 6" key="1">
    <citation type="journal article" date="2016" name="Genome Biol. Evol.">
        <title>Divergent and convergent evolution of fungal pathogenicity.</title>
        <authorList>
            <person name="Shang Y."/>
            <person name="Xiao G."/>
            <person name="Zheng P."/>
            <person name="Cen K."/>
            <person name="Zhan S."/>
            <person name="Wang C."/>
        </authorList>
    </citation>
    <scope>NUCLEOTIDE SEQUENCE [LARGE SCALE GENOMIC DNA]</scope>
    <source>
        <strain evidence="5 6">RCEF 2490</strain>
    </source>
</reference>
<keyword evidence="2" id="KW-0819">tRNA processing</keyword>
<dbReference type="InterPro" id="IPR036882">
    <property type="entry name" value="Alba-like_dom_sf"/>
</dbReference>
<dbReference type="GO" id="GO:0001682">
    <property type="term" value="P:tRNA 5'-leader removal"/>
    <property type="evidence" value="ECO:0007669"/>
    <property type="project" value="InterPro"/>
</dbReference>
<feature type="region of interest" description="Disordered" evidence="4">
    <location>
        <begin position="1"/>
        <end position="44"/>
    </location>
</feature>
<dbReference type="EMBL" id="AZGY01000004">
    <property type="protein sequence ID" value="KZZ98947.1"/>
    <property type="molecule type" value="Genomic_DNA"/>
</dbReference>
<evidence type="ECO:0000256" key="3">
    <source>
        <dbReference type="ARBA" id="ARBA00023242"/>
    </source>
</evidence>
<keyword evidence="3" id="KW-0539">Nucleus</keyword>
<dbReference type="AlphaFoldDB" id="A0A168EM97"/>
<evidence type="ECO:0000256" key="4">
    <source>
        <dbReference type="SAM" id="MobiDB-lite"/>
    </source>
</evidence>
<dbReference type="Pfam" id="PF12328">
    <property type="entry name" value="Rpp20"/>
    <property type="match status" value="1"/>
</dbReference>
<evidence type="ECO:0000256" key="1">
    <source>
        <dbReference type="ARBA" id="ARBA00004123"/>
    </source>
</evidence>
<dbReference type="PANTHER" id="PTHR28256:SF1">
    <property type="entry name" value="RIBONUCLEASES P_MRP PROTEIN SUBUNIT POP7"/>
    <property type="match status" value="1"/>
</dbReference>
<accession>A0A168EM97</accession>
<gene>
    <name evidence="5" type="ORF">AAL_02498</name>
</gene>
<evidence type="ECO:0000313" key="6">
    <source>
        <dbReference type="Proteomes" id="UP000078544"/>
    </source>
</evidence>
<evidence type="ECO:0000313" key="5">
    <source>
        <dbReference type="EMBL" id="KZZ98947.1"/>
    </source>
</evidence>
<dbReference type="GO" id="GO:0006364">
    <property type="term" value="P:rRNA processing"/>
    <property type="evidence" value="ECO:0007669"/>
    <property type="project" value="TreeGrafter"/>
</dbReference>
<dbReference type="GO" id="GO:0003723">
    <property type="term" value="F:RNA binding"/>
    <property type="evidence" value="ECO:0007669"/>
    <property type="project" value="TreeGrafter"/>
</dbReference>
<proteinExistence type="predicted"/>
<keyword evidence="6" id="KW-1185">Reference proteome</keyword>
<sequence length="188" mass="20722">MAKTQPRQKQQHAKLPSIPQGAKIQKRPLYKRQSSSSSKSPTVYISSHTPFISAVRRVRKLLDKSLRATTGAATRNNSLQARVEALQRRSNNNNNNNNNNNTARRGAQHDDNDDDVVAPLAVTVLGTGKAVEKALGVASWFEQEGDCHVRLETKTVTTVDDIVMQGPDEVDESRARRVSGLEVVVTLK</sequence>
<dbReference type="GO" id="GO:0005655">
    <property type="term" value="C:nucleolar ribonuclease P complex"/>
    <property type="evidence" value="ECO:0007669"/>
    <property type="project" value="InterPro"/>
</dbReference>
<protein>
    <submittedName>
        <fullName evidence="5">Ribonuclease P/MRP, subunit POP7</fullName>
    </submittedName>
</protein>
<dbReference type="GO" id="GO:0000294">
    <property type="term" value="P:nuclear-transcribed mRNA catabolic process, RNase MRP-dependent"/>
    <property type="evidence" value="ECO:0007669"/>
    <property type="project" value="TreeGrafter"/>
</dbReference>